<dbReference type="GO" id="GO:0016757">
    <property type="term" value="F:glycosyltransferase activity"/>
    <property type="evidence" value="ECO:0007669"/>
    <property type="project" value="UniProtKB-ARBA"/>
</dbReference>
<gene>
    <name evidence="3" type="ORF">GGE31_004174</name>
    <name evidence="2" type="ORF">GGE33_004087</name>
    <name evidence="4" type="ORF">GGE35_004117</name>
</gene>
<dbReference type="RefSeq" id="WP_183826985.1">
    <property type="nucleotide sequence ID" value="NZ_JACIGW010000005.1"/>
</dbReference>
<keyword evidence="3" id="KW-0808">Transferase</keyword>
<comment type="caution">
    <text evidence="3">The sequence shown here is derived from an EMBL/GenBank/DDBJ whole genome shotgun (WGS) entry which is preliminary data.</text>
</comment>
<dbReference type="Proteomes" id="UP000520770">
    <property type="component" value="Unassembled WGS sequence"/>
</dbReference>
<accession>A0A7W6TJN8</accession>
<dbReference type="EMBL" id="JACIGW010000005">
    <property type="protein sequence ID" value="MBB4350322.1"/>
    <property type="molecule type" value="Genomic_DNA"/>
</dbReference>
<dbReference type="AlphaFoldDB" id="A0A7W6TJN8"/>
<proteinExistence type="predicted"/>
<dbReference type="CDD" id="cd03801">
    <property type="entry name" value="GT4_PimA-like"/>
    <property type="match status" value="1"/>
</dbReference>
<evidence type="ECO:0000313" key="2">
    <source>
        <dbReference type="EMBL" id="MBB4350322.1"/>
    </source>
</evidence>
<keyword evidence="6" id="KW-1185">Reference proteome</keyword>
<reference evidence="5 6" key="1">
    <citation type="submission" date="2020-08" db="EMBL/GenBank/DDBJ databases">
        <title>Genomic Encyclopedia of Type Strains, Phase IV (KMG-V): Genome sequencing to study the core and pangenomes of soil and plant-associated prokaryotes.</title>
        <authorList>
            <person name="Whitman W."/>
        </authorList>
    </citation>
    <scope>NUCLEOTIDE SEQUENCE [LARGE SCALE GENOMIC DNA]</scope>
    <source>
        <strain evidence="3 6">SEMIA 444</strain>
        <strain evidence="2 5">SEMIA 448</strain>
        <strain evidence="4 7">SEMIA 452</strain>
    </source>
</reference>
<dbReference type="SUPFAM" id="SSF53756">
    <property type="entry name" value="UDP-Glycosyltransferase/glycogen phosphorylase"/>
    <property type="match status" value="1"/>
</dbReference>
<dbReference type="Gene3D" id="3.40.50.2000">
    <property type="entry name" value="Glycogen Phosphorylase B"/>
    <property type="match status" value="2"/>
</dbReference>
<evidence type="ECO:0000313" key="3">
    <source>
        <dbReference type="EMBL" id="MBB4413646.1"/>
    </source>
</evidence>
<dbReference type="Pfam" id="PF13692">
    <property type="entry name" value="Glyco_trans_1_4"/>
    <property type="match status" value="1"/>
</dbReference>
<feature type="domain" description="Glycosyltransferase subfamily 4-like N-terminal" evidence="1">
    <location>
        <begin position="13"/>
        <end position="184"/>
    </location>
</feature>
<evidence type="ECO:0000259" key="1">
    <source>
        <dbReference type="Pfam" id="PF13439"/>
    </source>
</evidence>
<dbReference type="Proteomes" id="UP000524535">
    <property type="component" value="Unassembled WGS sequence"/>
</dbReference>
<name>A0A7W6TJN8_9HYPH</name>
<evidence type="ECO:0000313" key="6">
    <source>
        <dbReference type="Proteomes" id="UP000524535"/>
    </source>
</evidence>
<dbReference type="PANTHER" id="PTHR12526:SF630">
    <property type="entry name" value="GLYCOSYLTRANSFERASE"/>
    <property type="match status" value="1"/>
</dbReference>
<dbReference type="InterPro" id="IPR028098">
    <property type="entry name" value="Glyco_trans_4-like_N"/>
</dbReference>
<organism evidence="3 6">
    <name type="scientific">Aliirhizobium cellulosilyticum</name>
    <dbReference type="NCBI Taxonomy" id="393664"/>
    <lineage>
        <taxon>Bacteria</taxon>
        <taxon>Pseudomonadati</taxon>
        <taxon>Pseudomonadota</taxon>
        <taxon>Alphaproteobacteria</taxon>
        <taxon>Hyphomicrobiales</taxon>
        <taxon>Rhizobiaceae</taxon>
        <taxon>Aliirhizobium</taxon>
    </lineage>
</organism>
<dbReference type="EMBL" id="JACIHM010000006">
    <property type="protein sequence ID" value="MBB4448280.1"/>
    <property type="molecule type" value="Genomic_DNA"/>
</dbReference>
<evidence type="ECO:0000313" key="5">
    <source>
        <dbReference type="Proteomes" id="UP000520770"/>
    </source>
</evidence>
<dbReference type="Proteomes" id="UP000576087">
    <property type="component" value="Unassembled WGS sequence"/>
</dbReference>
<evidence type="ECO:0000313" key="7">
    <source>
        <dbReference type="Proteomes" id="UP000576087"/>
    </source>
</evidence>
<protein>
    <submittedName>
        <fullName evidence="3">Glycosyltransferase involved in cell wall biosynthesis</fullName>
    </submittedName>
</protein>
<sequence>MPEICLMTKAWRSGAAWVAQMLAQAIAEQGATIAFVAPLADPAERDPRHPNLTRIAQPRELVGDHPKIKRIVASLSRIGLSVFSVLKLRFTTRNFIFTIPEPLLFTLPMLAILRLTGAKVIFIVHDAQPHAWALPKALRGIERGAHALSYRLSTMLVTLTPAARDALIQDFGIRDSKIHVIPHGPFTVGKATPLPGSGRLLIFGSLRRNKSVLEVIRGVALARRAGSDVTLVLAGEPLKQEPGYWDECLAAIAEDPAGFDVREGFLPDEALPNLIATVDCFMLAYQNFNSQSGVGVLAALAARPVIGTRSGGLDELFERGLAGQLIQDAVTPESIAAAIIEFRREDLSAWRRKAEDGAIKVADTLRWDTIADDYIALCRKS</sequence>
<evidence type="ECO:0000313" key="4">
    <source>
        <dbReference type="EMBL" id="MBB4448280.1"/>
    </source>
</evidence>
<dbReference type="PANTHER" id="PTHR12526">
    <property type="entry name" value="GLYCOSYLTRANSFERASE"/>
    <property type="match status" value="1"/>
</dbReference>
<dbReference type="Pfam" id="PF13439">
    <property type="entry name" value="Glyco_transf_4"/>
    <property type="match status" value="1"/>
</dbReference>
<dbReference type="EMBL" id="JACIGY010000006">
    <property type="protein sequence ID" value="MBB4413646.1"/>
    <property type="molecule type" value="Genomic_DNA"/>
</dbReference>